<accession>A0AAX4PDV1</accession>
<protein>
    <submittedName>
        <fullName evidence="2">Uncharacterized protein</fullName>
    </submittedName>
</protein>
<evidence type="ECO:0000313" key="2">
    <source>
        <dbReference type="EMBL" id="WZN64146.1"/>
    </source>
</evidence>
<dbReference type="AlphaFoldDB" id="A0AAX4PDV1"/>
<feature type="compositionally biased region" description="Basic and acidic residues" evidence="1">
    <location>
        <begin position="43"/>
        <end position="52"/>
    </location>
</feature>
<name>A0AAX4PDV1_9CHLO</name>
<feature type="region of interest" description="Disordered" evidence="1">
    <location>
        <begin position="1"/>
        <end position="52"/>
    </location>
</feature>
<organism evidence="2 3">
    <name type="scientific">Chloropicon roscoffensis</name>
    <dbReference type="NCBI Taxonomy" id="1461544"/>
    <lineage>
        <taxon>Eukaryota</taxon>
        <taxon>Viridiplantae</taxon>
        <taxon>Chlorophyta</taxon>
        <taxon>Chloropicophyceae</taxon>
        <taxon>Chloropicales</taxon>
        <taxon>Chloropicaceae</taxon>
        <taxon>Chloropicon</taxon>
    </lineage>
</organism>
<sequence length="185" mass="20257">MTTSGTDPNVVNKKRYETFDKPVPSLRRCAADPPSSRSGPNPDSKRNCDPSPRKAFSSLVALGLVPRTRAAWAKERQRCEARVARACLEDHKMSCAIRSEKVCALAGRGALEETSSSPWRWFGLGSTFELGRRAAGRQPRGAGGEGECEDKIFRACVSDLERACEEKASESCGRAFGTFSRRNGR</sequence>
<evidence type="ECO:0000256" key="1">
    <source>
        <dbReference type="SAM" id="MobiDB-lite"/>
    </source>
</evidence>
<reference evidence="2 3" key="1">
    <citation type="submission" date="2024-03" db="EMBL/GenBank/DDBJ databases">
        <title>Complete genome sequence of the green alga Chloropicon roscoffensis RCC1871.</title>
        <authorList>
            <person name="Lemieux C."/>
            <person name="Pombert J.-F."/>
            <person name="Otis C."/>
            <person name="Turmel M."/>
        </authorList>
    </citation>
    <scope>NUCLEOTIDE SEQUENCE [LARGE SCALE GENOMIC DNA]</scope>
    <source>
        <strain evidence="2 3">RCC1871</strain>
    </source>
</reference>
<keyword evidence="3" id="KW-1185">Reference proteome</keyword>
<dbReference type="EMBL" id="CP151509">
    <property type="protein sequence ID" value="WZN64146.1"/>
    <property type="molecule type" value="Genomic_DNA"/>
</dbReference>
<gene>
    <name evidence="2" type="ORF">HKI87_09g57000</name>
</gene>
<proteinExistence type="predicted"/>
<dbReference type="Proteomes" id="UP001472866">
    <property type="component" value="Chromosome 09"/>
</dbReference>
<evidence type="ECO:0000313" key="3">
    <source>
        <dbReference type="Proteomes" id="UP001472866"/>
    </source>
</evidence>